<evidence type="ECO:0000256" key="1">
    <source>
        <dbReference type="SAM" id="SignalP"/>
    </source>
</evidence>
<dbReference type="EMBL" id="CP015061">
    <property type="protein sequence ID" value="QGN18345.1"/>
    <property type="molecule type" value="Genomic_DNA"/>
</dbReference>
<reference evidence="2 3" key="1">
    <citation type="submission" date="2016-03" db="EMBL/GenBank/DDBJ databases">
        <title>How can Kluyveromyces marxianus grow so fast - potential evolutionary course in Saccharomyces Complex revealed by comparative genomics.</title>
        <authorList>
            <person name="Mo W."/>
            <person name="Lu W."/>
            <person name="Yang X."/>
            <person name="Qi J."/>
            <person name="Lv H."/>
        </authorList>
    </citation>
    <scope>NUCLEOTIDE SEQUENCE [LARGE SCALE GENOMIC DNA]</scope>
    <source>
        <strain evidence="2 3">FIM1</strain>
    </source>
</reference>
<organism evidence="2 3">
    <name type="scientific">Kluyveromyces marxianus</name>
    <name type="common">Yeast</name>
    <name type="synonym">Candida kefyr</name>
    <dbReference type="NCBI Taxonomy" id="4911"/>
    <lineage>
        <taxon>Eukaryota</taxon>
        <taxon>Fungi</taxon>
        <taxon>Dikarya</taxon>
        <taxon>Ascomycota</taxon>
        <taxon>Saccharomycotina</taxon>
        <taxon>Saccharomycetes</taxon>
        <taxon>Saccharomycetales</taxon>
        <taxon>Saccharomycetaceae</taxon>
        <taxon>Kluyveromyces</taxon>
    </lineage>
</organism>
<keyword evidence="3" id="KW-1185">Reference proteome</keyword>
<accession>A0ABX6F179</accession>
<evidence type="ECO:0000313" key="2">
    <source>
        <dbReference type="EMBL" id="QGN18345.1"/>
    </source>
</evidence>
<name>A0ABX6F179_KLUMA</name>
<keyword evidence="1" id="KW-0732">Signal</keyword>
<dbReference type="Proteomes" id="UP000422736">
    <property type="component" value="Chromosome 7"/>
</dbReference>
<gene>
    <name evidence="2" type="primary">EMC10</name>
    <name evidence="2" type="ORF">FIM1_4672</name>
</gene>
<sequence length="196" mass="21698">MNLQGIVTVLLCLISFALANLEVSGDLYLIDDSGSRLELAKLSSTPEDAGNGIDISLDSLAASYEAGNYRVCANLGDYYNECFSYLTIEQPLAYQLKLETVDNELIRMSLEKSSGVNGIEGVIEEIQQGVVPETIKLKKRTMTYEEKKKAESRGTGTAAFEEDIVEEDQKTFVQKNWKFIVVGLLVYVFIANSSQQ</sequence>
<evidence type="ECO:0000313" key="3">
    <source>
        <dbReference type="Proteomes" id="UP000422736"/>
    </source>
</evidence>
<feature type="signal peptide" evidence="1">
    <location>
        <begin position="1"/>
        <end position="19"/>
    </location>
</feature>
<feature type="chain" id="PRO_5046797881" evidence="1">
    <location>
        <begin position="20"/>
        <end position="196"/>
    </location>
</feature>
<protein>
    <submittedName>
        <fullName evidence="2">YDR056C</fullName>
    </submittedName>
</protein>
<proteinExistence type="predicted"/>
<dbReference type="Pfam" id="PF21203">
    <property type="entry name" value="ECM10"/>
    <property type="match status" value="1"/>
</dbReference>